<protein>
    <submittedName>
        <fullName evidence="1">Uncharacterized protein</fullName>
    </submittedName>
</protein>
<organism evidence="1">
    <name type="scientific">Rhizophora mucronata</name>
    <name type="common">Asiatic mangrove</name>
    <dbReference type="NCBI Taxonomy" id="61149"/>
    <lineage>
        <taxon>Eukaryota</taxon>
        <taxon>Viridiplantae</taxon>
        <taxon>Streptophyta</taxon>
        <taxon>Embryophyta</taxon>
        <taxon>Tracheophyta</taxon>
        <taxon>Spermatophyta</taxon>
        <taxon>Magnoliopsida</taxon>
        <taxon>eudicotyledons</taxon>
        <taxon>Gunneridae</taxon>
        <taxon>Pentapetalae</taxon>
        <taxon>rosids</taxon>
        <taxon>fabids</taxon>
        <taxon>Malpighiales</taxon>
        <taxon>Rhizophoraceae</taxon>
        <taxon>Rhizophora</taxon>
    </lineage>
</organism>
<accession>A0A2P2QAY4</accession>
<name>A0A2P2QAY4_RHIMU</name>
<evidence type="ECO:0000313" key="1">
    <source>
        <dbReference type="EMBL" id="MBX64156.1"/>
    </source>
</evidence>
<proteinExistence type="predicted"/>
<dbReference type="EMBL" id="GGEC01083672">
    <property type="protein sequence ID" value="MBX64156.1"/>
    <property type="molecule type" value="Transcribed_RNA"/>
</dbReference>
<reference evidence="1" key="1">
    <citation type="submission" date="2018-02" db="EMBL/GenBank/DDBJ databases">
        <title>Rhizophora mucronata_Transcriptome.</title>
        <authorList>
            <person name="Meera S.P."/>
            <person name="Sreeshan A."/>
            <person name="Augustine A."/>
        </authorList>
    </citation>
    <scope>NUCLEOTIDE SEQUENCE</scope>
    <source>
        <tissue evidence="1">Leaf</tissue>
    </source>
</reference>
<sequence length="19" mass="2158">MSQIGQAEEEMEWVSGSLF</sequence>
<dbReference type="AlphaFoldDB" id="A0A2P2QAY4"/>